<feature type="transmembrane region" description="Helical" evidence="1">
    <location>
        <begin position="65"/>
        <end position="85"/>
    </location>
</feature>
<dbReference type="InterPro" id="IPR056121">
    <property type="entry name" value="DUF7704"/>
</dbReference>
<comment type="caution">
    <text evidence="3">The sequence shown here is derived from an EMBL/GenBank/DDBJ whole genome shotgun (WGS) entry which is preliminary data.</text>
</comment>
<keyword evidence="4" id="KW-1185">Reference proteome</keyword>
<dbReference type="PANTHER" id="PTHR37019:SF1">
    <property type="entry name" value="EXPERA DOMAIN-CONTAINING PROTEIN"/>
    <property type="match status" value="1"/>
</dbReference>
<name>A0A4U0XJK9_9PEZI</name>
<evidence type="ECO:0000259" key="2">
    <source>
        <dbReference type="Pfam" id="PF24803"/>
    </source>
</evidence>
<dbReference type="PANTHER" id="PTHR37019">
    <property type="entry name" value="CHROMOSOME 1, WHOLE GENOME SHOTGUN SEQUENCE"/>
    <property type="match status" value="1"/>
</dbReference>
<protein>
    <recommendedName>
        <fullName evidence="2">DUF7704 domain-containing protein</fullName>
    </recommendedName>
</protein>
<dbReference type="EMBL" id="NAJN01000193">
    <property type="protein sequence ID" value="TKA77320.1"/>
    <property type="molecule type" value="Genomic_DNA"/>
</dbReference>
<keyword evidence="1" id="KW-0472">Membrane</keyword>
<sequence length="170" mass="18488">MALQQHRREPSSASPADAAAIPVAYRLFFLYIEPFSALVGAFYAHVLPRAYLELTHASSAPARNIPTGTGVVLTQLANLYLLFALNEALVLRSMSDIRLWRTLLAGLLIADFGHLYSVSPLGPDVYYKVTTWNAMAWGNVGFVYCGALMRIAFLSGCGLTRPVHKSGKGA</sequence>
<evidence type="ECO:0000256" key="1">
    <source>
        <dbReference type="SAM" id="Phobius"/>
    </source>
</evidence>
<accession>A0A4U0XJK9</accession>
<feature type="transmembrane region" description="Helical" evidence="1">
    <location>
        <begin position="27"/>
        <end position="45"/>
    </location>
</feature>
<evidence type="ECO:0000313" key="3">
    <source>
        <dbReference type="EMBL" id="TKA77320.1"/>
    </source>
</evidence>
<keyword evidence="1" id="KW-0812">Transmembrane</keyword>
<keyword evidence="1" id="KW-1133">Transmembrane helix</keyword>
<gene>
    <name evidence="3" type="ORF">B0A49_02114</name>
</gene>
<organism evidence="3 4">
    <name type="scientific">Cryomyces minteri</name>
    <dbReference type="NCBI Taxonomy" id="331657"/>
    <lineage>
        <taxon>Eukaryota</taxon>
        <taxon>Fungi</taxon>
        <taxon>Dikarya</taxon>
        <taxon>Ascomycota</taxon>
        <taxon>Pezizomycotina</taxon>
        <taxon>Dothideomycetes</taxon>
        <taxon>Dothideomycetes incertae sedis</taxon>
        <taxon>Cryomyces</taxon>
    </lineage>
</organism>
<feature type="domain" description="DUF7704" evidence="2">
    <location>
        <begin position="19"/>
        <end position="157"/>
    </location>
</feature>
<proteinExistence type="predicted"/>
<evidence type="ECO:0000313" key="4">
    <source>
        <dbReference type="Proteomes" id="UP000308768"/>
    </source>
</evidence>
<feature type="transmembrane region" description="Helical" evidence="1">
    <location>
        <begin position="136"/>
        <end position="159"/>
    </location>
</feature>
<reference evidence="3 4" key="1">
    <citation type="submission" date="2017-03" db="EMBL/GenBank/DDBJ databases">
        <title>Genomes of endolithic fungi from Antarctica.</title>
        <authorList>
            <person name="Coleine C."/>
            <person name="Masonjones S."/>
            <person name="Stajich J.E."/>
        </authorList>
    </citation>
    <scope>NUCLEOTIDE SEQUENCE [LARGE SCALE GENOMIC DNA]</scope>
    <source>
        <strain evidence="3 4">CCFEE 5187</strain>
    </source>
</reference>
<dbReference type="Proteomes" id="UP000308768">
    <property type="component" value="Unassembled WGS sequence"/>
</dbReference>
<dbReference type="Pfam" id="PF24803">
    <property type="entry name" value="DUF7704"/>
    <property type="match status" value="1"/>
</dbReference>
<dbReference type="AlphaFoldDB" id="A0A4U0XJK9"/>
<dbReference type="OrthoDB" id="5313995at2759"/>
<feature type="transmembrane region" description="Helical" evidence="1">
    <location>
        <begin position="97"/>
        <end position="116"/>
    </location>
</feature>